<protein>
    <submittedName>
        <fullName evidence="1">Uncharacterized protein</fullName>
    </submittedName>
</protein>
<evidence type="ECO:0000313" key="2">
    <source>
        <dbReference type="Proteomes" id="UP000023152"/>
    </source>
</evidence>
<evidence type="ECO:0000313" key="1">
    <source>
        <dbReference type="EMBL" id="ETO05737.1"/>
    </source>
</evidence>
<accession>X6LX70</accession>
<proteinExistence type="predicted"/>
<reference evidence="1 2" key="1">
    <citation type="journal article" date="2013" name="Curr. Biol.">
        <title>The Genome of the Foraminiferan Reticulomyxa filosa.</title>
        <authorList>
            <person name="Glockner G."/>
            <person name="Hulsmann N."/>
            <person name="Schleicher M."/>
            <person name="Noegel A.A."/>
            <person name="Eichinger L."/>
            <person name="Gallinger C."/>
            <person name="Pawlowski J."/>
            <person name="Sierra R."/>
            <person name="Euteneuer U."/>
            <person name="Pillet L."/>
            <person name="Moustafa A."/>
            <person name="Platzer M."/>
            <person name="Groth M."/>
            <person name="Szafranski K."/>
            <person name="Schliwa M."/>
        </authorList>
    </citation>
    <scope>NUCLEOTIDE SEQUENCE [LARGE SCALE GENOMIC DNA]</scope>
</reference>
<organism evidence="1 2">
    <name type="scientific">Reticulomyxa filosa</name>
    <dbReference type="NCBI Taxonomy" id="46433"/>
    <lineage>
        <taxon>Eukaryota</taxon>
        <taxon>Sar</taxon>
        <taxon>Rhizaria</taxon>
        <taxon>Retaria</taxon>
        <taxon>Foraminifera</taxon>
        <taxon>Monothalamids</taxon>
        <taxon>Reticulomyxidae</taxon>
        <taxon>Reticulomyxa</taxon>
    </lineage>
</organism>
<sequence>MANATNDGNQFKFVLFFSIIGLKNLEKSLPEEMQEFSIMEHSDIPNFTNTLLIQSIQFCFGRFFKKIFLHFKYASLKDTEDKQDVLFQNFNFVLSSNNNRIKFINHFYTTFRSLYKNSHNKWNNIKVNKNNNSKWGRISSAAITFSLLFNFFDLIGKKYSIDKTKISLKDISIAVFNGLLYGSYKTTKSNNHNLDLIHQLQILFNGYTVTEIEKGIVTKYLAASKDRYDTFYFKKYK</sequence>
<keyword evidence="2" id="KW-1185">Reference proteome</keyword>
<gene>
    <name evidence="1" type="ORF">RFI_31660</name>
</gene>
<name>X6LX70_RETFI</name>
<dbReference type="EMBL" id="ASPP01027818">
    <property type="protein sequence ID" value="ETO05737.1"/>
    <property type="molecule type" value="Genomic_DNA"/>
</dbReference>
<comment type="caution">
    <text evidence="1">The sequence shown here is derived from an EMBL/GenBank/DDBJ whole genome shotgun (WGS) entry which is preliminary data.</text>
</comment>
<dbReference type="AlphaFoldDB" id="X6LX70"/>
<dbReference type="Proteomes" id="UP000023152">
    <property type="component" value="Unassembled WGS sequence"/>
</dbReference>